<dbReference type="KEGG" id="vbh:CMV30_18210"/>
<dbReference type="GO" id="GO:0006083">
    <property type="term" value="P:acetate metabolic process"/>
    <property type="evidence" value="ECO:0007669"/>
    <property type="project" value="InterPro"/>
</dbReference>
<dbReference type="NCBIfam" id="TIGR03458">
    <property type="entry name" value="YgfH_subfam"/>
    <property type="match status" value="1"/>
</dbReference>
<dbReference type="InterPro" id="IPR026888">
    <property type="entry name" value="AcetylCoA_hyd_C"/>
</dbReference>
<protein>
    <submittedName>
        <fullName evidence="6">Acetyl-CoA hydrolase</fullName>
    </submittedName>
</protein>
<feature type="domain" description="Acetyl-CoA hydrolase/transferase C-terminal" evidence="5">
    <location>
        <begin position="338"/>
        <end position="473"/>
    </location>
</feature>
<dbReference type="EMBL" id="CP023344">
    <property type="protein sequence ID" value="ATC65724.1"/>
    <property type="molecule type" value="Genomic_DNA"/>
</dbReference>
<feature type="binding site" evidence="3">
    <location>
        <position position="391"/>
    </location>
    <ligand>
        <name>CoA</name>
        <dbReference type="ChEBI" id="CHEBI:57287"/>
    </ligand>
</feature>
<dbReference type="InterPro" id="IPR017821">
    <property type="entry name" value="Succinate_CoA_transferase"/>
</dbReference>
<dbReference type="FunFam" id="3.40.1080.20:FF:000001">
    <property type="entry name" value="Acetyl-CoA hydrolase Ach1"/>
    <property type="match status" value="1"/>
</dbReference>
<dbReference type="InterPro" id="IPR046433">
    <property type="entry name" value="ActCoA_hydro"/>
</dbReference>
<feature type="domain" description="Acetyl-CoA hydrolase/transferase N-terminal" evidence="4">
    <location>
        <begin position="21"/>
        <end position="223"/>
    </location>
</feature>
<dbReference type="InterPro" id="IPR003702">
    <property type="entry name" value="ActCoA_hydro_N"/>
</dbReference>
<keyword evidence="6" id="KW-0378">Hydrolase</keyword>
<organism evidence="6 7">
    <name type="scientific">Nibricoccus aquaticus</name>
    <dbReference type="NCBI Taxonomy" id="2576891"/>
    <lineage>
        <taxon>Bacteria</taxon>
        <taxon>Pseudomonadati</taxon>
        <taxon>Verrucomicrobiota</taxon>
        <taxon>Opitutia</taxon>
        <taxon>Opitutales</taxon>
        <taxon>Opitutaceae</taxon>
        <taxon>Nibricoccus</taxon>
    </lineage>
</organism>
<feature type="binding site" evidence="3">
    <location>
        <position position="387"/>
    </location>
    <ligand>
        <name>CoA</name>
        <dbReference type="ChEBI" id="CHEBI:57287"/>
    </ligand>
</feature>
<keyword evidence="7" id="KW-1185">Reference proteome</keyword>
<feature type="binding site" evidence="3">
    <location>
        <position position="411"/>
    </location>
    <ligand>
        <name>CoA</name>
        <dbReference type="ChEBI" id="CHEBI:57287"/>
    </ligand>
</feature>
<feature type="active site" description="5-glutamyl coenzyme A thioester intermediate" evidence="2">
    <location>
        <position position="297"/>
    </location>
</feature>
<dbReference type="AlphaFoldDB" id="A0A290QB18"/>
<evidence type="ECO:0000259" key="4">
    <source>
        <dbReference type="Pfam" id="PF02550"/>
    </source>
</evidence>
<dbReference type="PANTHER" id="PTHR43609:SF1">
    <property type="entry name" value="ACETYL-COA HYDROLASE"/>
    <property type="match status" value="1"/>
</dbReference>
<dbReference type="InterPro" id="IPR037171">
    <property type="entry name" value="NagB/RpiA_transferase-like"/>
</dbReference>
<comment type="similarity">
    <text evidence="1">Belongs to the acetyl-CoA hydrolase/transferase family.</text>
</comment>
<dbReference type="GO" id="GO:0006084">
    <property type="term" value="P:acetyl-CoA metabolic process"/>
    <property type="evidence" value="ECO:0007669"/>
    <property type="project" value="InterPro"/>
</dbReference>
<dbReference type="PANTHER" id="PTHR43609">
    <property type="entry name" value="ACETYL-COA HYDROLASE"/>
    <property type="match status" value="1"/>
</dbReference>
<accession>A0A290QB18</accession>
<dbReference type="Gene3D" id="3.30.750.70">
    <property type="entry name" value="4-hydroxybutyrate coenzyme like domains"/>
    <property type="match status" value="1"/>
</dbReference>
<reference evidence="6 7" key="1">
    <citation type="submission" date="2017-09" db="EMBL/GenBank/DDBJ databases">
        <title>Complete genome sequence of Verrucomicrobial strain HZ-65, isolated from freshwater.</title>
        <authorList>
            <person name="Choi A."/>
        </authorList>
    </citation>
    <scope>NUCLEOTIDE SEQUENCE [LARGE SCALE GENOMIC DNA]</scope>
    <source>
        <strain evidence="6 7">HZ-65</strain>
    </source>
</reference>
<gene>
    <name evidence="6" type="ORF">CMV30_18210</name>
</gene>
<dbReference type="Pfam" id="PF13336">
    <property type="entry name" value="AcetylCoA_hyd_C"/>
    <property type="match status" value="1"/>
</dbReference>
<dbReference type="OrthoDB" id="9801795at2"/>
<dbReference type="Proteomes" id="UP000217265">
    <property type="component" value="Chromosome"/>
</dbReference>
<evidence type="ECO:0000256" key="3">
    <source>
        <dbReference type="PIRSR" id="PIRSR617821-2"/>
    </source>
</evidence>
<dbReference type="GO" id="GO:0003986">
    <property type="term" value="F:acetyl-CoA hydrolase activity"/>
    <property type="evidence" value="ECO:0007669"/>
    <property type="project" value="TreeGrafter"/>
</dbReference>
<evidence type="ECO:0000256" key="1">
    <source>
        <dbReference type="ARBA" id="ARBA00009632"/>
    </source>
</evidence>
<dbReference type="Gene3D" id="3.40.1080.20">
    <property type="entry name" value="Acetyl-CoA hydrolase/transferase C-terminal domain"/>
    <property type="match status" value="1"/>
</dbReference>
<dbReference type="Gene3D" id="3.40.1080.10">
    <property type="entry name" value="Glutaconate Coenzyme A-transferase"/>
    <property type="match status" value="1"/>
</dbReference>
<evidence type="ECO:0000313" key="7">
    <source>
        <dbReference type="Proteomes" id="UP000217265"/>
    </source>
</evidence>
<name>A0A290QB18_9BACT</name>
<dbReference type="Pfam" id="PF02550">
    <property type="entry name" value="AcetylCoA_hydro"/>
    <property type="match status" value="1"/>
</dbReference>
<evidence type="ECO:0000256" key="2">
    <source>
        <dbReference type="PIRSR" id="PIRSR617821-1"/>
    </source>
</evidence>
<dbReference type="GO" id="GO:0008775">
    <property type="term" value="F:acetate CoA-transferase activity"/>
    <property type="evidence" value="ECO:0007669"/>
    <property type="project" value="InterPro"/>
</dbReference>
<dbReference type="RefSeq" id="WP_096057353.1">
    <property type="nucleotide sequence ID" value="NZ_CP023344.1"/>
</dbReference>
<evidence type="ECO:0000259" key="5">
    <source>
        <dbReference type="Pfam" id="PF13336"/>
    </source>
</evidence>
<proteinExistence type="inferred from homology"/>
<sequence length="508" mass="54537">MPLPCPTSAPSASAQFPVLTAPEAAALIQHGDTLGFSGFTPAGTPKAVSRALALRAQAEHAAGNPFQVGVVTGASTGPSVDGALAAANAISFRTPYQSDPNLRQRINSGETHFFDMHLSMLPQNVRYGFLGKFSWAIIEASDVTADGQIVLTSAVGAAPTFCRVADRIIIELNRHHPAALRGFHDIYEPVDPPHRSFIPVFSPSDRAGTPYIRVDPKKIAGVVFTDLPDETAGFEDPTPVTTQIGQNVANFLASELRRGAIPPSFLPLQSGVGNIANAVLGSLGAHPDIPKFSMYTEVIQDSVIELMRSGKIEFASGVSLTVSPTVLASIYKDLPAFRSRLLLRPQEISNHPEVVRRLGLISINTAIEADLFGNINSTHILGRNLVNGIGGSGDFTRNAFLSIFTCPSTAKGGKISTIVPLVSHMDHSEHSVQILVTEQGVADLRGKDPCERMHLIIEKCAHPDFRDELRRYAKLSEGGHTPQTLANAFAMHQQLLRTGSMRGVTWNE</sequence>
<dbReference type="InterPro" id="IPR038460">
    <property type="entry name" value="AcetylCoA_hyd_C_sf"/>
</dbReference>
<evidence type="ECO:0000313" key="6">
    <source>
        <dbReference type="EMBL" id="ATC65724.1"/>
    </source>
</evidence>
<feature type="binding site" evidence="3">
    <location>
        <position position="367"/>
    </location>
    <ligand>
        <name>CoA</name>
        <dbReference type="ChEBI" id="CHEBI:57287"/>
    </ligand>
</feature>
<dbReference type="SUPFAM" id="SSF100950">
    <property type="entry name" value="NagB/RpiA/CoA transferase-like"/>
    <property type="match status" value="2"/>
</dbReference>